<dbReference type="WBParaSite" id="Pan_g8108.t1">
    <property type="protein sequence ID" value="Pan_g8108.t1"/>
    <property type="gene ID" value="Pan_g8108"/>
</dbReference>
<dbReference type="Proteomes" id="UP000492821">
    <property type="component" value="Unassembled WGS sequence"/>
</dbReference>
<accession>A0A7E4W825</accession>
<organism evidence="1 2">
    <name type="scientific">Panagrellus redivivus</name>
    <name type="common">Microworm</name>
    <dbReference type="NCBI Taxonomy" id="6233"/>
    <lineage>
        <taxon>Eukaryota</taxon>
        <taxon>Metazoa</taxon>
        <taxon>Ecdysozoa</taxon>
        <taxon>Nematoda</taxon>
        <taxon>Chromadorea</taxon>
        <taxon>Rhabditida</taxon>
        <taxon>Tylenchina</taxon>
        <taxon>Panagrolaimomorpha</taxon>
        <taxon>Panagrolaimoidea</taxon>
        <taxon>Panagrolaimidae</taxon>
        <taxon>Panagrellus</taxon>
    </lineage>
</organism>
<dbReference type="AlphaFoldDB" id="A0A7E4W825"/>
<proteinExistence type="predicted"/>
<keyword evidence="1" id="KW-1185">Reference proteome</keyword>
<evidence type="ECO:0000313" key="1">
    <source>
        <dbReference type="Proteomes" id="UP000492821"/>
    </source>
</evidence>
<evidence type="ECO:0000313" key="2">
    <source>
        <dbReference type="WBParaSite" id="Pan_g8108.t1"/>
    </source>
</evidence>
<protein>
    <submittedName>
        <fullName evidence="2">GED domain-containing protein</fullName>
    </submittedName>
</protein>
<name>A0A7E4W825_PANRE</name>
<reference evidence="2" key="2">
    <citation type="submission" date="2020-10" db="UniProtKB">
        <authorList>
            <consortium name="WormBaseParasite"/>
        </authorList>
    </citation>
    <scope>IDENTIFICATION</scope>
</reference>
<reference evidence="1" key="1">
    <citation type="journal article" date="2013" name="Genetics">
        <title>The draft genome and transcriptome of Panagrellus redivivus are shaped by the harsh demands of a free-living lifestyle.</title>
        <authorList>
            <person name="Srinivasan J."/>
            <person name="Dillman A.R."/>
            <person name="Macchietto M.G."/>
            <person name="Heikkinen L."/>
            <person name="Lakso M."/>
            <person name="Fracchia K.M."/>
            <person name="Antoshechkin I."/>
            <person name="Mortazavi A."/>
            <person name="Wong G."/>
            <person name="Sternberg P.W."/>
        </authorList>
    </citation>
    <scope>NUCLEOTIDE SEQUENCE [LARGE SCALE GENOMIC DNA]</scope>
    <source>
        <strain evidence="1">MT8872</strain>
    </source>
</reference>
<sequence>MQRRIFSTTVLGCQHFVADYDSVHQGLLHIIVRHYLQFQKVIPTLAAVMRRLPRDLTEAVRAATFASSEDAKDRLYDVADILEADKTFASMEALIEAQNLLAAYFDSKMTSTCYQKKTSTKGGKLQHIFEVKMGGADAELILGVSKDVTAPRIITAYFKKPRKPTPIVVIPSPSAVKPTVSGWATVTRRKRCVY</sequence>